<dbReference type="Bgee" id="FBgn0182986">
    <property type="expression patterns" value="Expressed in embryo and 3 other cell types or tissues"/>
</dbReference>
<protein>
    <recommendedName>
        <fullName evidence="7">G-protein coupled receptors family 1 profile domain-containing protein</fullName>
    </recommendedName>
</protein>
<gene>
    <name evidence="8" type="primary">Dsim\GD11234</name>
    <name evidence="8" type="ORF">Dsimw501_GD11234</name>
</gene>
<evidence type="ECO:0000256" key="5">
    <source>
        <dbReference type="ARBA" id="ARBA00023136"/>
    </source>
</evidence>
<dbReference type="PANTHER" id="PTHR46641:SF25">
    <property type="entry name" value="CNMAMIDE RECEPTOR-RELATED"/>
    <property type="match status" value="1"/>
</dbReference>
<dbReference type="EMBL" id="CM002911">
    <property type="protein sequence ID" value="KMY94407.1"/>
    <property type="molecule type" value="Genomic_DNA"/>
</dbReference>
<dbReference type="InterPro" id="IPR017452">
    <property type="entry name" value="GPCR_Rhodpsn_7TM"/>
</dbReference>
<dbReference type="PANTHER" id="PTHR46641">
    <property type="entry name" value="FMRFAMIDE RECEPTOR-RELATED"/>
    <property type="match status" value="1"/>
</dbReference>
<proteinExistence type="inferred from homology"/>
<keyword evidence="4 6" id="KW-1133">Transmembrane helix</keyword>
<feature type="transmembrane region" description="Helical" evidence="6">
    <location>
        <begin position="165"/>
        <end position="188"/>
    </location>
</feature>
<dbReference type="InterPro" id="IPR000276">
    <property type="entry name" value="GPCR_Rhodpsn"/>
</dbReference>
<evidence type="ECO:0000313" key="8">
    <source>
        <dbReference type="EMBL" id="KMY94407.1"/>
    </source>
</evidence>
<dbReference type="PROSITE" id="PS00237">
    <property type="entry name" value="G_PROTEIN_RECEP_F1_1"/>
    <property type="match status" value="1"/>
</dbReference>
<evidence type="ECO:0000256" key="3">
    <source>
        <dbReference type="ARBA" id="ARBA00022692"/>
    </source>
</evidence>
<feature type="transmembrane region" description="Helical" evidence="6">
    <location>
        <begin position="124"/>
        <end position="145"/>
    </location>
</feature>
<dbReference type="GO" id="GO:0016020">
    <property type="term" value="C:membrane"/>
    <property type="evidence" value="ECO:0007669"/>
    <property type="project" value="UniProtKB-SubCell"/>
</dbReference>
<dbReference type="PROSITE" id="PS50262">
    <property type="entry name" value="G_PROTEIN_RECEP_F1_2"/>
    <property type="match status" value="1"/>
</dbReference>
<evidence type="ECO:0000256" key="1">
    <source>
        <dbReference type="ARBA" id="ARBA00004370"/>
    </source>
</evidence>
<reference evidence="8" key="2">
    <citation type="submission" date="2014-06" db="EMBL/GenBank/DDBJ databases">
        <authorList>
            <person name="Hu T."/>
            <person name="Eisen M.B."/>
            <person name="Thornton K.R."/>
            <person name="Andolfatto P."/>
        </authorList>
    </citation>
    <scope>NUCLEOTIDE SEQUENCE</scope>
    <source>
        <strain evidence="8">W501</strain>
    </source>
</reference>
<feature type="transmembrane region" description="Helical" evidence="6">
    <location>
        <begin position="252"/>
        <end position="278"/>
    </location>
</feature>
<feature type="transmembrane region" description="Helical" evidence="6">
    <location>
        <begin position="310"/>
        <end position="330"/>
    </location>
</feature>
<dbReference type="OrthoDB" id="10011262at2759"/>
<reference evidence="8" key="3">
    <citation type="submission" date="2015-04" db="EMBL/GenBank/DDBJ databases">
        <authorList>
            <consortium name="FlyBase"/>
        </authorList>
    </citation>
    <scope>NUCLEOTIDE SEQUENCE</scope>
    <source>
        <strain evidence="8">W501</strain>
    </source>
</reference>
<feature type="transmembrane region" description="Helical" evidence="6">
    <location>
        <begin position="209"/>
        <end position="232"/>
    </location>
</feature>
<dbReference type="Gene3D" id="1.20.1070.10">
    <property type="entry name" value="Rhodopsin 7-helix transmembrane proteins"/>
    <property type="match status" value="1"/>
</dbReference>
<comment type="similarity">
    <text evidence="2">Belongs to the G-protein coupled receptor 1 family.</text>
</comment>
<comment type="subcellular location">
    <subcellularLocation>
        <location evidence="1">Membrane</location>
    </subcellularLocation>
</comment>
<feature type="domain" description="G-protein coupled receptors family 1 profile" evidence="7">
    <location>
        <begin position="104"/>
        <end position="375"/>
    </location>
</feature>
<feature type="transmembrane region" description="Helical" evidence="6">
    <location>
        <begin position="87"/>
        <end position="112"/>
    </location>
</feature>
<evidence type="ECO:0000256" key="4">
    <source>
        <dbReference type="ARBA" id="ARBA00022989"/>
    </source>
</evidence>
<reference evidence="8" key="1">
    <citation type="journal article" date="2013" name="Genome Res.">
        <title>A second-generation assembly of the Drosophila simulans genome provides new insights into patterns of lineage-specific divergence.</title>
        <authorList>
            <person name="Hu T.T."/>
            <person name="Eisen M.B."/>
            <person name="Thornton K.R."/>
            <person name="Andolfatto P."/>
        </authorList>
    </citation>
    <scope>NUCLEOTIDE SEQUENCE [LARGE SCALE GENOMIC DNA]</scope>
    <source>
        <strain evidence="8">W501</strain>
    </source>
</reference>
<dbReference type="AlphaFoldDB" id="A0A0J9REK4"/>
<keyword evidence="3 6" id="KW-0812">Transmembrane</keyword>
<accession>A0A0J9REK4</accession>
<name>A0A0J9REK4_DROSI</name>
<dbReference type="InterPro" id="IPR052954">
    <property type="entry name" value="GPCR-Ligand_Int"/>
</dbReference>
<dbReference type="Proteomes" id="UP000035880">
    <property type="component" value="Chromosome 2R"/>
</dbReference>
<evidence type="ECO:0000256" key="6">
    <source>
        <dbReference type="SAM" id="Phobius"/>
    </source>
</evidence>
<dbReference type="GO" id="GO:0004930">
    <property type="term" value="F:G protein-coupled receptor activity"/>
    <property type="evidence" value="ECO:0007669"/>
    <property type="project" value="InterPro"/>
</dbReference>
<sequence>MRPLALDNLIVNLQQLDRRVQQSLPNPPLHPVSQSVNNMASHRIIQSVMYAGNFTSSESGWVIGQEHGMQHSDECIFQRRKPTVALFVLYGLAVPTLSAFGLCTNFINAVVFMRPKMTPSAFSYLAALSWMDCISCLLITLTALSRSYFYSSPTWITYDYQWQTPLFGISTGGANLILACLSLDRFIYLSSFKRNNGAPRFCRRKVARCIIVVAIGISIVVNMPYFFVFYVSDSGTCHVTEFYYTNFYKVQNWFTFALLALLPAIFLLIGNGAIIIAFRKWTKQSRICQANNPAANSRTTAKRYQHQMKLTISIVIVITLYLFGELPAHMTSRKSSLNLLFGGDTNKVDGSFIEQLEVICITLNALQLSLNIVVYAVINPSFMPEFFLCLKGTSDVCFGLCCFRAVKRTWRRCQDKRKQKATAEERVVSSVTPQHLPPDEALPCGCESWASDSSCKINGHCKTAVGTFTMKDSEQDEGSQSHHESEVFYTRSSACLHTKDSTPDEESIFNSSFIIIT</sequence>
<dbReference type="SUPFAM" id="SSF81321">
    <property type="entry name" value="Family A G protein-coupled receptor-like"/>
    <property type="match status" value="1"/>
</dbReference>
<evidence type="ECO:0000259" key="7">
    <source>
        <dbReference type="PROSITE" id="PS50262"/>
    </source>
</evidence>
<evidence type="ECO:0000256" key="2">
    <source>
        <dbReference type="ARBA" id="ARBA00010663"/>
    </source>
</evidence>
<dbReference type="CDD" id="cd14978">
    <property type="entry name" value="7tmA_FMRFamide_R-like"/>
    <property type="match status" value="1"/>
</dbReference>
<organism evidence="8">
    <name type="scientific">Drosophila simulans</name>
    <name type="common">Fruit fly</name>
    <dbReference type="NCBI Taxonomy" id="7240"/>
    <lineage>
        <taxon>Eukaryota</taxon>
        <taxon>Metazoa</taxon>
        <taxon>Ecdysozoa</taxon>
        <taxon>Arthropoda</taxon>
        <taxon>Hexapoda</taxon>
        <taxon>Insecta</taxon>
        <taxon>Pterygota</taxon>
        <taxon>Neoptera</taxon>
        <taxon>Endopterygota</taxon>
        <taxon>Diptera</taxon>
        <taxon>Brachycera</taxon>
        <taxon>Muscomorpha</taxon>
        <taxon>Ephydroidea</taxon>
        <taxon>Drosophilidae</taxon>
        <taxon>Drosophila</taxon>
        <taxon>Sophophora</taxon>
    </lineage>
</organism>
<keyword evidence="5 6" id="KW-0472">Membrane</keyword>
<dbReference type="KEGG" id="dsi:Dsimw501_GD11234"/>